<comment type="caution">
    <text evidence="21">The sequence shown here is derived from an EMBL/GenBank/DDBJ whole genome shotgun (WGS) entry which is preliminary data.</text>
</comment>
<feature type="domain" description="Glycogen debranching enzyme central" evidence="20">
    <location>
        <begin position="757"/>
        <end position="996"/>
    </location>
</feature>
<evidence type="ECO:0000256" key="1">
    <source>
        <dbReference type="ARBA" id="ARBA00000439"/>
    </source>
</evidence>
<evidence type="ECO:0000256" key="7">
    <source>
        <dbReference type="ARBA" id="ARBA00020723"/>
    </source>
</evidence>
<feature type="domain" description="Glycogen debranching enzyme C-terminal" evidence="17">
    <location>
        <begin position="1085"/>
        <end position="1543"/>
    </location>
</feature>
<dbReference type="FunFam" id="1.50.10.10:FF:000039">
    <property type="entry name" value="Glycogen debranching enzyme Gdb1, putative"/>
    <property type="match status" value="1"/>
</dbReference>
<dbReference type="InterPro" id="IPR010401">
    <property type="entry name" value="AGL/Gdb1"/>
</dbReference>
<evidence type="ECO:0000256" key="6">
    <source>
        <dbReference type="ARBA" id="ARBA00012778"/>
    </source>
</evidence>
<dbReference type="GeneID" id="25264721"/>
<comment type="function">
    <text evidence="3">Multifunctional enzyme acting as 1,4-alpha-D-glucan:1,4-alpha-D-glucan 4-alpha-D-glycosyltransferase and amylo-1,6-glucosidase in glycogen degradation.</text>
</comment>
<dbReference type="GO" id="GO:0005978">
    <property type="term" value="P:glycogen biosynthetic process"/>
    <property type="evidence" value="ECO:0007669"/>
    <property type="project" value="UniProtKB-KW"/>
</dbReference>
<dbReference type="GO" id="GO:0004134">
    <property type="term" value="F:4-alpha-glucanotransferase activity"/>
    <property type="evidence" value="ECO:0007669"/>
    <property type="project" value="UniProtKB-EC"/>
</dbReference>
<comment type="catalytic activity">
    <reaction evidence="1">
        <text>Transfers a segment of a (1-&gt;4)-alpha-D-glucan to a new position in an acceptor, which may be glucose or a (1-&gt;4)-alpha-D-glucan.</text>
        <dbReference type="EC" id="2.4.1.25"/>
    </reaction>
</comment>
<evidence type="ECO:0000256" key="5">
    <source>
        <dbReference type="ARBA" id="ARBA00012560"/>
    </source>
</evidence>
<dbReference type="Pfam" id="PF14702">
    <property type="entry name" value="hGDE_central"/>
    <property type="match status" value="1"/>
</dbReference>
<evidence type="ECO:0000256" key="15">
    <source>
        <dbReference type="ARBA" id="ARBA00025780"/>
    </source>
</evidence>
<dbReference type="GO" id="GO:0005737">
    <property type="term" value="C:cytoplasm"/>
    <property type="evidence" value="ECO:0007669"/>
    <property type="project" value="UniProtKB-SubCell"/>
</dbReference>
<keyword evidence="9" id="KW-0328">Glycosyltransferase</keyword>
<comment type="similarity">
    <text evidence="15">Belongs to the glycogen debranching enzyme family.</text>
</comment>
<evidence type="ECO:0000256" key="8">
    <source>
        <dbReference type="ARBA" id="ARBA00022490"/>
    </source>
</evidence>
<dbReference type="STRING" id="1037660.A0A066VPH2"/>
<dbReference type="Pfam" id="PF14701">
    <property type="entry name" value="hDGE_amylase"/>
    <property type="match status" value="1"/>
</dbReference>
<dbReference type="CDD" id="cd11327">
    <property type="entry name" value="AmyAc_Glg_debranch_2"/>
    <property type="match status" value="1"/>
</dbReference>
<dbReference type="InterPro" id="IPR029436">
    <property type="entry name" value="AGL_euk_N"/>
</dbReference>
<feature type="domain" description="Glycogen debranching enzyme glucanotransferase" evidence="19">
    <location>
        <begin position="160"/>
        <end position="600"/>
    </location>
</feature>
<comment type="subcellular location">
    <subcellularLocation>
        <location evidence="4">Cytoplasm</location>
    </subcellularLocation>
</comment>
<dbReference type="PANTHER" id="PTHR10569:SF2">
    <property type="entry name" value="GLYCOGEN DEBRANCHING ENZYME"/>
    <property type="match status" value="1"/>
</dbReference>
<evidence type="ECO:0000259" key="17">
    <source>
        <dbReference type="Pfam" id="PF06202"/>
    </source>
</evidence>
<evidence type="ECO:0000256" key="12">
    <source>
        <dbReference type="ARBA" id="ARBA00023056"/>
    </source>
</evidence>
<dbReference type="Pfam" id="PF06202">
    <property type="entry name" value="GDE_C"/>
    <property type="match status" value="1"/>
</dbReference>
<dbReference type="GO" id="GO:0004135">
    <property type="term" value="F:amylo-alpha-1,6-glucosidase activity"/>
    <property type="evidence" value="ECO:0007669"/>
    <property type="project" value="UniProtKB-EC"/>
</dbReference>
<feature type="domain" description="Eukaryotic glycogen debranching enzyme N-terminal" evidence="18">
    <location>
        <begin position="36"/>
        <end position="140"/>
    </location>
</feature>
<evidence type="ECO:0000259" key="18">
    <source>
        <dbReference type="Pfam" id="PF14699"/>
    </source>
</evidence>
<keyword evidence="8" id="KW-0963">Cytoplasm</keyword>
<accession>A0A066VPH2</accession>
<dbReference type="InterPro" id="IPR032788">
    <property type="entry name" value="AGL_central"/>
</dbReference>
<dbReference type="InterPro" id="IPR032790">
    <property type="entry name" value="GDE_C"/>
</dbReference>
<dbReference type="InterPro" id="IPR008928">
    <property type="entry name" value="6-hairpin_glycosidase_sf"/>
</dbReference>
<dbReference type="InParanoid" id="A0A066VPH2"/>
<dbReference type="InterPro" id="IPR017853">
    <property type="entry name" value="GH"/>
</dbReference>
<dbReference type="EC" id="2.4.1.25" evidence="5"/>
<evidence type="ECO:0000259" key="20">
    <source>
        <dbReference type="Pfam" id="PF14702"/>
    </source>
</evidence>
<evidence type="ECO:0000256" key="16">
    <source>
        <dbReference type="ARBA" id="ARBA00031477"/>
    </source>
</evidence>
<evidence type="ECO:0000313" key="21">
    <source>
        <dbReference type="EMBL" id="KDN43331.1"/>
    </source>
</evidence>
<keyword evidence="10" id="KW-0808">Transferase</keyword>
<dbReference type="EC" id="3.2.1.33" evidence="6"/>
<protein>
    <recommendedName>
        <fullName evidence="7">Glycogen debranching enzyme</fullName>
        <ecNumber evidence="5">2.4.1.25</ecNumber>
        <ecNumber evidence="6">3.2.1.33</ecNumber>
    </recommendedName>
    <alternativeName>
        <fullName evidence="16">Glycogen debrancher</fullName>
    </alternativeName>
</protein>
<keyword evidence="13" id="KW-0511">Multifunctional enzyme</keyword>
<keyword evidence="11 21" id="KW-0378">Hydrolase</keyword>
<evidence type="ECO:0000256" key="3">
    <source>
        <dbReference type="ARBA" id="ARBA00003530"/>
    </source>
</evidence>
<gene>
    <name evidence="21" type="ORF">K437DRAFT_257543</name>
</gene>
<evidence type="ECO:0000256" key="2">
    <source>
        <dbReference type="ARBA" id="ARBA00000927"/>
    </source>
</evidence>
<dbReference type="EMBL" id="JMSN01000062">
    <property type="protein sequence ID" value="KDN43331.1"/>
    <property type="molecule type" value="Genomic_DNA"/>
</dbReference>
<sequence>MSSLLQVFELNLEEDGSPGSERAYVRLPPPVKPYVLRFTIEAGGSACRDGRLWTNFPPRGSEFDRKKFWEHKLPTDFSKPIQLDLWITHAGVFEFYVEHAAPIQRSPYPTKEQPICLGASGMERVKSKRGYFNVDPLLRLPKRTPVLGGNGGMVLKDVINLPQDGIVLQSFVAKWAGGLSSWGPHLDLARDSGYNMWHFLPLQVRGQSNSPYSLADQLDFSLDLFDAKAGASKTRADRFKTMQTWLNRIRSEWGILSMTDVVLNHTANNTPWLYQHPDAGYNIVNSPHLTPAEELDRKLMEFSASLSALNLPTRVTSQSDVDAIMSGVKAHVLNQLELWQYYVIDVEAHTRAFQTAWGQSDAALTKLPEQESLDDKGLDDASALLQKHALRNRMALSSRYCTDIEIGTAIGIMRSLGRSKPDGDVFEAFKKALDAINVPLYTVYDDDLKAITANLEGRLKYQRLDPRGPQLGEISPSSPFCEPYFTRLDPKDPRAKGQNPKSLALAHNGWIWAADPLVDFGTSASRVYLRRELISWGDCVKLRFGKGPEDSPFLWKHMEEYVKSIAVLFDGFRIDNCHSTPIHVGEFLLDAARKVNPNLYVCAELFTGSAEMDVYFVSRLGINSLIREMDNANDPKEESRLLYRFGVNKPVGSMDDDCLAKESVMREPLKGKAVKCIIKPLLGSSPHALFMDITHDNETPTAKRTTIDALTMGALVAFSWSAIGSTRGFDELYPKHLDVVQEKRQYRALTSVEQAAIGPVRRILNHLHTEMVLEGYAEGHMHQENDYIIVHRIHPVTHKGYVIVARTAFHDSTDERGFLSPIILKRTKVYYIFGKTLRLKGAVQEDERFLCGIPSELVDIAAPELRAGKDHDGTFTEIVIPDCFPSASVMIFATEMDGIDANLETLCKSGAAEALAPLDLVDLNIVLHRAEGEERDITGGADGAYVVPGYGPFVYCGLEGWMPALRQIMEQNDLGHALCAHLREGTWAMDYCVNRLQRHMNLFPRLRGIHAWLEERFNAVKTSAPPFMRPKYCALIINSAYTAARERTLSQMSAFVADGHEFTKSLALCAVQMNGMVKSASLWPDKHSASMAAGLPFFAAGWARLWGRDVFISLRGLYLTTGMYQAAHDHIISFGSTLKHGLIPNLLDSTRTPRYNCRDGPWFFAQNVQDYTTMVPGGEAILQEKVKRRFPADDTWVPWDSPQAFAYSSTVAELIQEILQRHATGIHFREYNAGPAIDNDMKDEGFNIDIDVDWKTGIIFGGNRYNCGTWQDKNGSSQKAGNKGHPSTPRDGAAIEITALLKSTLRWVSALSKQGKWPAKGVEATIDGRKTKVTYAEWDALLAKSFERCYWVPLDPAEDKTYDIDPQLVNRRGIYKDVYGSGTGREWSDYQLRANFPIAMTVAPELFDPQHAITALQAADNVLRAPLGMRTLDPSDMNYRGDYDNTNDSDDYRLAAGANYHQGPEWLWLTGEFLRAYLHFDSIAGSGRHDKAETFHRVSSMMLQHKKHIQSNPWAGLPELTNSNGTFCVDSCRTQAWSASTMLDTLEEMMRLQKNTK</sequence>
<dbReference type="Gene3D" id="3.20.20.80">
    <property type="entry name" value="Glycosidases"/>
    <property type="match status" value="1"/>
</dbReference>
<evidence type="ECO:0000259" key="19">
    <source>
        <dbReference type="Pfam" id="PF14701"/>
    </source>
</evidence>
<dbReference type="PANTHER" id="PTHR10569">
    <property type="entry name" value="GLYCOGEN DEBRANCHING ENZYME"/>
    <property type="match status" value="1"/>
</dbReference>
<dbReference type="Proteomes" id="UP000027361">
    <property type="component" value="Unassembled WGS sequence"/>
</dbReference>
<keyword evidence="22" id="KW-1185">Reference proteome</keyword>
<keyword evidence="12" id="KW-0320">Glycogen biosynthesis</keyword>
<dbReference type="SUPFAM" id="SSF51445">
    <property type="entry name" value="(Trans)glycosidases"/>
    <property type="match status" value="1"/>
</dbReference>
<evidence type="ECO:0000313" key="22">
    <source>
        <dbReference type="Proteomes" id="UP000027361"/>
    </source>
</evidence>
<dbReference type="OrthoDB" id="10248904at2759"/>
<proteinExistence type="inferred from homology"/>
<dbReference type="RefSeq" id="XP_013242350.1">
    <property type="nucleotide sequence ID" value="XM_013386896.1"/>
</dbReference>
<evidence type="ECO:0000256" key="10">
    <source>
        <dbReference type="ARBA" id="ARBA00022679"/>
    </source>
</evidence>
<evidence type="ECO:0000256" key="11">
    <source>
        <dbReference type="ARBA" id="ARBA00022801"/>
    </source>
</evidence>
<name>A0A066VPH2_TILAU</name>
<dbReference type="Pfam" id="PF14699">
    <property type="entry name" value="hGDE_N"/>
    <property type="match status" value="1"/>
</dbReference>
<reference evidence="21 22" key="1">
    <citation type="submission" date="2014-05" db="EMBL/GenBank/DDBJ databases">
        <title>Draft genome sequence of a rare smut relative, Tilletiaria anomala UBC 951.</title>
        <authorList>
            <consortium name="DOE Joint Genome Institute"/>
            <person name="Toome M."/>
            <person name="Kuo A."/>
            <person name="Henrissat B."/>
            <person name="Lipzen A."/>
            <person name="Tritt A."/>
            <person name="Yoshinaga Y."/>
            <person name="Zane M."/>
            <person name="Barry K."/>
            <person name="Grigoriev I.V."/>
            <person name="Spatafora J.W."/>
            <person name="Aimea M.C."/>
        </authorList>
    </citation>
    <scope>NUCLEOTIDE SEQUENCE [LARGE SCALE GENOMIC DNA]</scope>
    <source>
        <strain evidence="21 22">UBC 951</strain>
    </source>
</reference>
<evidence type="ECO:0000256" key="13">
    <source>
        <dbReference type="ARBA" id="ARBA00023268"/>
    </source>
</evidence>
<dbReference type="SUPFAM" id="SSF48208">
    <property type="entry name" value="Six-hairpin glycosidases"/>
    <property type="match status" value="1"/>
</dbReference>
<organism evidence="21 22">
    <name type="scientific">Tilletiaria anomala (strain ATCC 24038 / CBS 436.72 / UBC 951)</name>
    <dbReference type="NCBI Taxonomy" id="1037660"/>
    <lineage>
        <taxon>Eukaryota</taxon>
        <taxon>Fungi</taxon>
        <taxon>Dikarya</taxon>
        <taxon>Basidiomycota</taxon>
        <taxon>Ustilaginomycotina</taxon>
        <taxon>Exobasidiomycetes</taxon>
        <taxon>Georgefischeriales</taxon>
        <taxon>Tilletiariaceae</taxon>
        <taxon>Tilletiaria</taxon>
    </lineage>
</organism>
<evidence type="ECO:0000256" key="9">
    <source>
        <dbReference type="ARBA" id="ARBA00022676"/>
    </source>
</evidence>
<comment type="catalytic activity">
    <reaction evidence="2">
        <text>Hydrolysis of (1-&gt;6)-alpha-D-glucosidic branch linkages in glycogen phosphorylase limit dextrin.</text>
        <dbReference type="EC" id="3.2.1.33"/>
    </reaction>
</comment>
<evidence type="ECO:0000256" key="14">
    <source>
        <dbReference type="ARBA" id="ARBA00023295"/>
    </source>
</evidence>
<dbReference type="OMA" id="YEEGHVH"/>
<keyword evidence="14" id="KW-0326">Glycosidase</keyword>
<dbReference type="HOGENOM" id="CLU_001517_2_0_1"/>
<dbReference type="InterPro" id="IPR032792">
    <property type="entry name" value="AGL_glucanoTrfase"/>
</dbReference>
<evidence type="ECO:0000256" key="4">
    <source>
        <dbReference type="ARBA" id="ARBA00004496"/>
    </source>
</evidence>
<dbReference type="GO" id="GO:0005980">
    <property type="term" value="P:glycogen catabolic process"/>
    <property type="evidence" value="ECO:0007669"/>
    <property type="project" value="InterPro"/>
</dbReference>